<keyword evidence="2" id="KW-1185">Reference proteome</keyword>
<reference evidence="1" key="1">
    <citation type="submission" date="2022-09" db="EMBL/GenBank/DDBJ databases">
        <title>Comparative genomics and taxonomic characterization of three novel marine species of genus Reichenbachiella exhibiting antioxidant and polysaccharide degradation activities.</title>
        <authorList>
            <person name="Muhammad N."/>
            <person name="Lee Y.-J."/>
            <person name="Ko J."/>
            <person name="Kim S.-G."/>
        </authorList>
    </citation>
    <scope>NUCLEOTIDE SEQUENCE</scope>
    <source>
        <strain evidence="1">BKB1-1</strain>
    </source>
</reference>
<dbReference type="Gene3D" id="1.20.1260.10">
    <property type="match status" value="1"/>
</dbReference>
<name>A0ABY6CT81_9BACT</name>
<proteinExistence type="predicted"/>
<dbReference type="RefSeq" id="WP_262311154.1">
    <property type="nucleotide sequence ID" value="NZ_CP106679.1"/>
</dbReference>
<accession>A0ABY6CT81</accession>
<evidence type="ECO:0000313" key="2">
    <source>
        <dbReference type="Proteomes" id="UP001065174"/>
    </source>
</evidence>
<dbReference type="InterPro" id="IPR012347">
    <property type="entry name" value="Ferritin-like"/>
</dbReference>
<gene>
    <name evidence="1" type="ORF">N6H18_07145</name>
</gene>
<protein>
    <recommendedName>
        <fullName evidence="3">DUF2383 domain-containing protein</fullName>
    </recommendedName>
</protein>
<dbReference type="Proteomes" id="UP001065174">
    <property type="component" value="Chromosome"/>
</dbReference>
<sequence length="154" mass="18071">MKALTPELQNLIDKLVLAREIYCKASSRVHDEPMTEQILMLADRKTKFIEDISKLVEVDIEHHNLSLANRLKATLEKIGIEVEHILIQNNEGEILSFLVRREEELIEMYRTLLRSNDKEYDVFLKSLLENQLSETCLLLSELEETKEAYNFNEH</sequence>
<evidence type="ECO:0008006" key="3">
    <source>
        <dbReference type="Google" id="ProtNLM"/>
    </source>
</evidence>
<dbReference type="EMBL" id="CP106679">
    <property type="protein sequence ID" value="UXP33727.1"/>
    <property type="molecule type" value="Genomic_DNA"/>
</dbReference>
<organism evidence="1 2">
    <name type="scientific">Reichenbachiella agarivorans</name>
    <dbReference type="NCBI Taxonomy" id="2979464"/>
    <lineage>
        <taxon>Bacteria</taxon>
        <taxon>Pseudomonadati</taxon>
        <taxon>Bacteroidota</taxon>
        <taxon>Cytophagia</taxon>
        <taxon>Cytophagales</taxon>
        <taxon>Reichenbachiellaceae</taxon>
        <taxon>Reichenbachiella</taxon>
    </lineage>
</organism>
<evidence type="ECO:0000313" key="1">
    <source>
        <dbReference type="EMBL" id="UXP33727.1"/>
    </source>
</evidence>